<dbReference type="PROSITE" id="PS51257">
    <property type="entry name" value="PROKAR_LIPOPROTEIN"/>
    <property type="match status" value="1"/>
</dbReference>
<dbReference type="GO" id="GO:0005975">
    <property type="term" value="P:carbohydrate metabolic process"/>
    <property type="evidence" value="ECO:0007669"/>
    <property type="project" value="InterPro"/>
</dbReference>
<reference evidence="2 3" key="1">
    <citation type="submission" date="2018-10" db="EMBL/GenBank/DDBJ databases">
        <title>Natrarchaeobius chitinivorans gen. nov., sp. nov., and Natrarchaeobius haloalkaliphilus sp. nov., alkaliphilic, chitin-utilizing haloarchaea from hypersaline alkaline lakes.</title>
        <authorList>
            <person name="Sorokin D.Y."/>
            <person name="Elcheninov A.G."/>
            <person name="Kostrikina N.A."/>
            <person name="Bale N.J."/>
            <person name="Sinninghe Damste J.S."/>
            <person name="Khijniak T.V."/>
            <person name="Kublanov I.V."/>
            <person name="Toshchakov S.V."/>
        </authorList>
    </citation>
    <scope>NUCLEOTIDE SEQUENCE [LARGE SCALE GENOMIC DNA]</scope>
    <source>
        <strain evidence="2 3">AArcht4T</strain>
    </source>
</reference>
<dbReference type="SUPFAM" id="SSF88713">
    <property type="entry name" value="Glycoside hydrolase/deacetylase"/>
    <property type="match status" value="1"/>
</dbReference>
<dbReference type="InterPro" id="IPR011330">
    <property type="entry name" value="Glyco_hydro/deAcase_b/a-brl"/>
</dbReference>
<name>A0A3N6MLV4_NATCH</name>
<accession>A0A3N6MLV4</accession>
<dbReference type="CDD" id="cd10970">
    <property type="entry name" value="CE4_DAC_u1_6s"/>
    <property type="match status" value="1"/>
</dbReference>
<dbReference type="Gene3D" id="3.20.20.370">
    <property type="entry name" value="Glycoside hydrolase/deacetylase"/>
    <property type="match status" value="1"/>
</dbReference>
<evidence type="ECO:0000256" key="1">
    <source>
        <dbReference type="SAM" id="MobiDB-lite"/>
    </source>
</evidence>
<comment type="caution">
    <text evidence="2">The sequence shown here is derived from an EMBL/GenBank/DDBJ whole genome shotgun (WGS) entry which is preliminary data.</text>
</comment>
<feature type="compositionally biased region" description="Acidic residues" evidence="1">
    <location>
        <begin position="32"/>
        <end position="46"/>
    </location>
</feature>
<feature type="region of interest" description="Disordered" evidence="1">
    <location>
        <begin position="27"/>
        <end position="54"/>
    </location>
</feature>
<proteinExistence type="predicted"/>
<dbReference type="EMBL" id="REGA01000005">
    <property type="protein sequence ID" value="RQG95376.1"/>
    <property type="molecule type" value="Genomic_DNA"/>
</dbReference>
<protein>
    <recommendedName>
        <fullName evidence="4">Polysaccharide deacetylase</fullName>
    </recommendedName>
</protein>
<evidence type="ECO:0000313" key="2">
    <source>
        <dbReference type="EMBL" id="RQG95376.1"/>
    </source>
</evidence>
<gene>
    <name evidence="2" type="ORF">EA473_07875</name>
</gene>
<dbReference type="OrthoDB" id="248140at2157"/>
<keyword evidence="3" id="KW-1185">Reference proteome</keyword>
<organism evidence="2 3">
    <name type="scientific">Natrarchaeobius chitinivorans</name>
    <dbReference type="NCBI Taxonomy" id="1679083"/>
    <lineage>
        <taxon>Archaea</taxon>
        <taxon>Methanobacteriati</taxon>
        <taxon>Methanobacteriota</taxon>
        <taxon>Stenosarchaea group</taxon>
        <taxon>Halobacteria</taxon>
        <taxon>Halobacteriales</taxon>
        <taxon>Natrialbaceae</taxon>
        <taxon>Natrarchaeobius</taxon>
    </lineage>
</organism>
<evidence type="ECO:0008006" key="4">
    <source>
        <dbReference type="Google" id="ProtNLM"/>
    </source>
</evidence>
<evidence type="ECO:0000313" key="3">
    <source>
        <dbReference type="Proteomes" id="UP000282323"/>
    </source>
</evidence>
<dbReference type="Proteomes" id="UP000282323">
    <property type="component" value="Unassembled WGS sequence"/>
</dbReference>
<dbReference type="AlphaFoldDB" id="A0A3N6MLV4"/>
<sequence>MTNRNRRSFVRAASTVGTIGLAGCLGVQWDRTDEEPSTEPEEESSEPEEKTNYRADLPGESLETFEELDGWVSMLDGGRLEADRKDPYAGSQSAHLIADEDDEYAGVYGTLPHGENLRDRNLSLAVKFTGRKQLHLTLELFAPNSRNAVRMRRVLVGPADRWVRVDFGTTRIEGRPDLGDVREFRLRARRRGEDEGPIECWIDDLRAVERPDRGKVVLLFDGTLESHHITALEYLDSYGFSGVEAVIPEAVGETGRLTLDQLDELVDSGWDVAARPRTGVQSLPEFSPEEQEGMIGRTAAWLEHRGFEEGANHFLTPRNVLGTTTADLVAEYHEQAFRFGGGPNALPVTDPHNLGFVSGAAGEETNGYVDRAAEYGQLTVLHFEHLGDDGLSEDSFADLLEHVATRDVDVVTASELLEGV</sequence>
<dbReference type="RefSeq" id="WP_124195087.1">
    <property type="nucleotide sequence ID" value="NZ_REGA01000005.1"/>
</dbReference>